<name>A0A450RVQ4_9GAMM</name>
<keyword evidence="4 8" id="KW-1133">Transmembrane helix</keyword>
<evidence type="ECO:0000256" key="6">
    <source>
        <dbReference type="RuleBase" id="RU004057"/>
    </source>
</evidence>
<evidence type="ECO:0000256" key="3">
    <source>
        <dbReference type="ARBA" id="ARBA00022692"/>
    </source>
</evidence>
<dbReference type="GO" id="GO:0015031">
    <property type="term" value="P:protein transport"/>
    <property type="evidence" value="ECO:0007669"/>
    <property type="project" value="UniProtKB-KW"/>
</dbReference>
<keyword evidence="5 8" id="KW-0472">Membrane</keyword>
<proteinExistence type="inferred from homology"/>
<keyword evidence="6" id="KW-0653">Protein transport</keyword>
<feature type="region of interest" description="Disordered" evidence="7">
    <location>
        <begin position="232"/>
        <end position="251"/>
    </location>
</feature>
<dbReference type="EMBL" id="CAADEX010000005">
    <property type="protein sequence ID" value="VFJ43266.1"/>
    <property type="molecule type" value="Genomic_DNA"/>
</dbReference>
<evidence type="ECO:0000256" key="4">
    <source>
        <dbReference type="ARBA" id="ARBA00022989"/>
    </source>
</evidence>
<keyword evidence="2" id="KW-1003">Cell membrane</keyword>
<protein>
    <submittedName>
        <fullName evidence="10">MotA/TolQ/ExbB proton channel family protein</fullName>
    </submittedName>
</protein>
<evidence type="ECO:0000256" key="2">
    <source>
        <dbReference type="ARBA" id="ARBA00022475"/>
    </source>
</evidence>
<comment type="similarity">
    <text evidence="6">Belongs to the exbB/tolQ family.</text>
</comment>
<evidence type="ECO:0000256" key="7">
    <source>
        <dbReference type="SAM" id="MobiDB-lite"/>
    </source>
</evidence>
<gene>
    <name evidence="10" type="ORF">BECKDK2373B_GA0170837_10058</name>
</gene>
<dbReference type="Pfam" id="PF01618">
    <property type="entry name" value="MotA_ExbB"/>
    <property type="match status" value="1"/>
</dbReference>
<dbReference type="AlphaFoldDB" id="A0A450RVQ4"/>
<keyword evidence="3 8" id="KW-0812">Transmembrane</keyword>
<evidence type="ECO:0000256" key="8">
    <source>
        <dbReference type="SAM" id="Phobius"/>
    </source>
</evidence>
<organism evidence="10">
    <name type="scientific">Candidatus Kentrum sp. DK</name>
    <dbReference type="NCBI Taxonomy" id="2126562"/>
    <lineage>
        <taxon>Bacteria</taxon>
        <taxon>Pseudomonadati</taxon>
        <taxon>Pseudomonadota</taxon>
        <taxon>Gammaproteobacteria</taxon>
        <taxon>Candidatus Kentrum</taxon>
    </lineage>
</organism>
<comment type="subcellular location">
    <subcellularLocation>
        <location evidence="1">Cell membrane</location>
        <topology evidence="1">Multi-pass membrane protein</topology>
    </subcellularLocation>
    <subcellularLocation>
        <location evidence="6">Membrane</location>
        <topology evidence="6">Multi-pass membrane protein</topology>
    </subcellularLocation>
</comment>
<evidence type="ECO:0000256" key="5">
    <source>
        <dbReference type="ARBA" id="ARBA00023136"/>
    </source>
</evidence>
<feature type="transmembrane region" description="Helical" evidence="8">
    <location>
        <begin position="193"/>
        <end position="216"/>
    </location>
</feature>
<feature type="domain" description="MotA/TolQ/ExbB proton channel" evidence="9">
    <location>
        <begin position="151"/>
        <end position="216"/>
    </location>
</feature>
<evidence type="ECO:0000256" key="1">
    <source>
        <dbReference type="ARBA" id="ARBA00004651"/>
    </source>
</evidence>
<accession>A0A450RVQ4</accession>
<feature type="transmembrane region" description="Helical" evidence="8">
    <location>
        <begin position="63"/>
        <end position="87"/>
    </location>
</feature>
<evidence type="ECO:0000313" key="10">
    <source>
        <dbReference type="EMBL" id="VFJ43266.1"/>
    </source>
</evidence>
<reference evidence="10" key="1">
    <citation type="submission" date="2019-02" db="EMBL/GenBank/DDBJ databases">
        <authorList>
            <person name="Gruber-Vodicka R. H."/>
            <person name="Seah K. B. B."/>
        </authorList>
    </citation>
    <scope>NUCLEOTIDE SEQUENCE</scope>
    <source>
        <strain evidence="10">BECK_DK47</strain>
    </source>
</reference>
<keyword evidence="6" id="KW-0813">Transport</keyword>
<dbReference type="InterPro" id="IPR002898">
    <property type="entry name" value="MotA_ExbB_proton_chnl"/>
</dbReference>
<evidence type="ECO:0000259" key="9">
    <source>
        <dbReference type="Pfam" id="PF01618"/>
    </source>
</evidence>
<sequence>MKLSFNPFRLPGLLFFLGGSFAWLGWLQGRELPFFTVPAMEFGAEGSVLHYASMVLSRSLSTAYPALMLFVFLILLIYACLQMLGLVMDMRHQRKRAGSIPARDLPIRWAGPIASALGRPLSRFTEVSRWQDSNWRNYCGQAPGILLSPITLAVQIFPLFGFIGTIAGIASALKYLPVGDNTDASIDNLTASLYTAFDTTFIGLIASLSLMLLGYAMERGWAGIQQHIADDVRDTDHGPDSGRRTDIIDGP</sequence>
<feature type="transmembrane region" description="Helical" evidence="8">
    <location>
        <begin position="145"/>
        <end position="173"/>
    </location>
</feature>
<dbReference type="GO" id="GO:0005886">
    <property type="term" value="C:plasma membrane"/>
    <property type="evidence" value="ECO:0007669"/>
    <property type="project" value="UniProtKB-SubCell"/>
</dbReference>